<keyword evidence="2" id="KW-0479">Metal-binding</keyword>
<evidence type="ECO:0000313" key="4">
    <source>
        <dbReference type="Proteomes" id="UP000594001"/>
    </source>
</evidence>
<feature type="active site" evidence="2">
    <location>
        <position position="145"/>
    </location>
</feature>
<dbReference type="PANTHER" id="PTHR10458:SF22">
    <property type="entry name" value="PEPTIDE DEFORMYLASE"/>
    <property type="match status" value="1"/>
</dbReference>
<feature type="binding site" evidence="2">
    <location>
        <position position="102"/>
    </location>
    <ligand>
        <name>Fe cation</name>
        <dbReference type="ChEBI" id="CHEBI:24875"/>
    </ligand>
</feature>
<dbReference type="GO" id="GO:0046872">
    <property type="term" value="F:metal ion binding"/>
    <property type="evidence" value="ECO:0007669"/>
    <property type="project" value="UniProtKB-KW"/>
</dbReference>
<evidence type="ECO:0000313" key="3">
    <source>
        <dbReference type="EMBL" id="QOL20080.1"/>
    </source>
</evidence>
<dbReference type="PRINTS" id="PR01576">
    <property type="entry name" value="PDEFORMYLASE"/>
</dbReference>
<keyword evidence="2" id="KW-0648">Protein biosynthesis</keyword>
<organism evidence="3 4">
    <name type="scientific">Candidatus Bodocaedibacter vickermanii</name>
    <dbReference type="NCBI Taxonomy" id="2741701"/>
    <lineage>
        <taxon>Bacteria</taxon>
        <taxon>Pseudomonadati</taxon>
        <taxon>Pseudomonadota</taxon>
        <taxon>Alphaproteobacteria</taxon>
        <taxon>Holosporales</taxon>
        <taxon>Candidatus Paracaedibacteraceae</taxon>
        <taxon>Candidatus Bodocaedibacter</taxon>
    </lineage>
</organism>
<gene>
    <name evidence="3" type="primary">def_1</name>
    <name evidence="2" type="synonym">def</name>
    <name evidence="3" type="ORF">CPBP_00858</name>
</gene>
<dbReference type="InterPro" id="IPR023635">
    <property type="entry name" value="Peptide_deformylase"/>
</dbReference>
<dbReference type="RefSeq" id="WP_350331635.1">
    <property type="nucleotide sequence ID" value="NZ_CP054719.1"/>
</dbReference>
<feature type="binding site" evidence="2">
    <location>
        <position position="148"/>
    </location>
    <ligand>
        <name>Fe cation</name>
        <dbReference type="ChEBI" id="CHEBI:24875"/>
    </ligand>
</feature>
<feature type="binding site" evidence="2">
    <location>
        <position position="144"/>
    </location>
    <ligand>
        <name>Fe cation</name>
        <dbReference type="ChEBI" id="CHEBI:24875"/>
    </ligand>
</feature>
<sequence>MTVLNVLIAPHSTLSTKAAVVTVFDDALRQQLNDMTETMYADNGIGLAANQVGILKRIIVMDIGDDNSLTRDPNPIKQKLFYFINPEIEWTSDEKVVFEEGCLSVPGQGIPVERSASLRLRYHDETGKEKTETFHGLQARCILHEIDHINGKTMLDYLSKLKKDLAVRKIMKHYSSR</sequence>
<reference evidence="3 4" key="1">
    <citation type="submission" date="2020-06" db="EMBL/GenBank/DDBJ databases">
        <title>The endosymbiont of the kinetoplastid Bodo saltans is a Paracaedibacter-like alpha-proteobacterium possessing a putative toxin-antitoxin system.</title>
        <authorList>
            <person name="Midha S."/>
            <person name="Rigden D.J."/>
            <person name="Siozios S."/>
            <person name="Hurst G.D.D."/>
            <person name="Jackson A.P."/>
        </authorList>
    </citation>
    <scope>NUCLEOTIDE SEQUENCE [LARGE SCALE GENOMIC DNA]</scope>
    <source>
        <strain evidence="3">Lake Konstanz</strain>
    </source>
</reference>
<dbReference type="SUPFAM" id="SSF56420">
    <property type="entry name" value="Peptide deformylase"/>
    <property type="match status" value="1"/>
</dbReference>
<dbReference type="EC" id="3.5.1.88" evidence="2"/>
<dbReference type="Pfam" id="PF01327">
    <property type="entry name" value="Pep_deformylase"/>
    <property type="match status" value="1"/>
</dbReference>
<keyword evidence="2" id="KW-0408">Iron</keyword>
<evidence type="ECO:0000256" key="1">
    <source>
        <dbReference type="ARBA" id="ARBA00010759"/>
    </source>
</evidence>
<dbReference type="AlphaFoldDB" id="A0A7L9RTY1"/>
<dbReference type="KEGG" id="pbal:CPBP_00858"/>
<evidence type="ECO:0000256" key="2">
    <source>
        <dbReference type="HAMAP-Rule" id="MF_00163"/>
    </source>
</evidence>
<proteinExistence type="inferred from homology"/>
<comment type="catalytic activity">
    <reaction evidence="2">
        <text>N-terminal N-formyl-L-methionyl-[peptide] + H2O = N-terminal L-methionyl-[peptide] + formate</text>
        <dbReference type="Rhea" id="RHEA:24420"/>
        <dbReference type="Rhea" id="RHEA-COMP:10639"/>
        <dbReference type="Rhea" id="RHEA-COMP:10640"/>
        <dbReference type="ChEBI" id="CHEBI:15377"/>
        <dbReference type="ChEBI" id="CHEBI:15740"/>
        <dbReference type="ChEBI" id="CHEBI:49298"/>
        <dbReference type="ChEBI" id="CHEBI:64731"/>
        <dbReference type="EC" id="3.5.1.88"/>
    </reaction>
</comment>
<dbReference type="GO" id="GO:0042586">
    <property type="term" value="F:peptide deformylase activity"/>
    <property type="evidence" value="ECO:0007669"/>
    <property type="project" value="UniProtKB-UniRule"/>
</dbReference>
<dbReference type="Proteomes" id="UP000594001">
    <property type="component" value="Chromosome"/>
</dbReference>
<dbReference type="NCBIfam" id="TIGR00079">
    <property type="entry name" value="pept_deformyl"/>
    <property type="match status" value="1"/>
</dbReference>
<dbReference type="GO" id="GO:0006412">
    <property type="term" value="P:translation"/>
    <property type="evidence" value="ECO:0007669"/>
    <property type="project" value="UniProtKB-UniRule"/>
</dbReference>
<name>A0A7L9RTY1_9PROT</name>
<keyword evidence="4" id="KW-1185">Reference proteome</keyword>
<dbReference type="EMBL" id="CP054719">
    <property type="protein sequence ID" value="QOL20080.1"/>
    <property type="molecule type" value="Genomic_DNA"/>
</dbReference>
<accession>A0A7L9RTY1</accession>
<dbReference type="PIRSF" id="PIRSF004749">
    <property type="entry name" value="Pep_def"/>
    <property type="match status" value="1"/>
</dbReference>
<comment type="cofactor">
    <cofactor evidence="2">
        <name>Fe(2+)</name>
        <dbReference type="ChEBI" id="CHEBI:29033"/>
    </cofactor>
    <text evidence="2">Binds 1 Fe(2+) ion.</text>
</comment>
<comment type="function">
    <text evidence="2">Removes the formyl group from the N-terminal Met of newly synthesized proteins. Requires at least a dipeptide for an efficient rate of reaction. N-terminal L-methionine is a prerequisite for activity but the enzyme has broad specificity at other positions.</text>
</comment>
<dbReference type="NCBIfam" id="NF001159">
    <property type="entry name" value="PRK00150.1-3"/>
    <property type="match status" value="1"/>
</dbReference>
<keyword evidence="2 3" id="KW-0378">Hydrolase</keyword>
<dbReference type="PANTHER" id="PTHR10458">
    <property type="entry name" value="PEPTIDE DEFORMYLASE"/>
    <property type="match status" value="1"/>
</dbReference>
<dbReference type="Gene3D" id="3.90.45.10">
    <property type="entry name" value="Peptide deformylase"/>
    <property type="match status" value="1"/>
</dbReference>
<comment type="similarity">
    <text evidence="1 2">Belongs to the polypeptide deformylase family.</text>
</comment>
<dbReference type="InterPro" id="IPR036821">
    <property type="entry name" value="Peptide_deformylase_sf"/>
</dbReference>
<protein>
    <recommendedName>
        <fullName evidence="2">Peptide deformylase</fullName>
        <shortName evidence="2">PDF</shortName>
        <ecNumber evidence="2">3.5.1.88</ecNumber>
    </recommendedName>
    <alternativeName>
        <fullName evidence="2">Polypeptide deformylase</fullName>
    </alternativeName>
</protein>
<dbReference type="HAMAP" id="MF_00163">
    <property type="entry name" value="Pep_deformylase"/>
    <property type="match status" value="1"/>
</dbReference>
<dbReference type="CDD" id="cd00487">
    <property type="entry name" value="Pep_deformylase"/>
    <property type="match status" value="1"/>
</dbReference>